<keyword evidence="2" id="KW-0472">Membrane</keyword>
<feature type="transmembrane region" description="Helical" evidence="2">
    <location>
        <begin position="40"/>
        <end position="62"/>
    </location>
</feature>
<organism evidence="3 4">
    <name type="scientific">Nocardiopsis exhalans</name>
    <dbReference type="NCBI Taxonomy" id="163604"/>
    <lineage>
        <taxon>Bacteria</taxon>
        <taxon>Bacillati</taxon>
        <taxon>Actinomycetota</taxon>
        <taxon>Actinomycetes</taxon>
        <taxon>Streptosporangiales</taxon>
        <taxon>Nocardiopsidaceae</taxon>
        <taxon>Nocardiopsis</taxon>
    </lineage>
</organism>
<protein>
    <submittedName>
        <fullName evidence="3">Uncharacterized protein</fullName>
    </submittedName>
</protein>
<sequence>MRSARAIGRRPRQRAPEPMDDATETDTGLRSEPEQSTSRLWSAGTTAAGAAFAFILLRLMAVTHYDWRTAFGLADAIDFGDAITIAVGTFLGAGTITVWLLALFVPLSAAGHLRHLREGNRSPGSLVVVVAMAVVFAAAVLSFSAWATLAAALVWFALLVAVELRGGPTRALLRRITACAGTLALTAVLLGAALIDEVWVPEERIELQDEVVHAYVVQNGSQFLTVLTTDTRQKRILLSRDVTSRTEVN</sequence>
<proteinExistence type="predicted"/>
<evidence type="ECO:0000313" key="3">
    <source>
        <dbReference type="EMBL" id="USY17768.1"/>
    </source>
</evidence>
<accession>A0ABY5D3E9</accession>
<keyword evidence="4" id="KW-1185">Reference proteome</keyword>
<dbReference type="Proteomes" id="UP001055940">
    <property type="component" value="Chromosome"/>
</dbReference>
<dbReference type="RefSeq" id="WP_254417284.1">
    <property type="nucleotide sequence ID" value="NZ_CP099837.1"/>
</dbReference>
<evidence type="ECO:0000256" key="1">
    <source>
        <dbReference type="SAM" id="MobiDB-lite"/>
    </source>
</evidence>
<feature type="transmembrane region" description="Helical" evidence="2">
    <location>
        <begin position="82"/>
        <end position="110"/>
    </location>
</feature>
<dbReference type="EMBL" id="CP099837">
    <property type="protein sequence ID" value="USY17768.1"/>
    <property type="molecule type" value="Genomic_DNA"/>
</dbReference>
<reference evidence="3" key="1">
    <citation type="submission" date="2022-06" db="EMBL/GenBank/DDBJ databases">
        <authorList>
            <person name="Ping M."/>
        </authorList>
    </citation>
    <scope>NUCLEOTIDE SEQUENCE</scope>
    <source>
        <strain evidence="3">JCM11759T</strain>
    </source>
</reference>
<keyword evidence="2" id="KW-0812">Transmembrane</keyword>
<feature type="transmembrane region" description="Helical" evidence="2">
    <location>
        <begin position="146"/>
        <end position="164"/>
    </location>
</feature>
<feature type="region of interest" description="Disordered" evidence="1">
    <location>
        <begin position="1"/>
        <end position="40"/>
    </location>
</feature>
<name>A0ABY5D3E9_9ACTN</name>
<feature type="transmembrane region" description="Helical" evidence="2">
    <location>
        <begin position="176"/>
        <end position="195"/>
    </location>
</feature>
<evidence type="ECO:0000256" key="2">
    <source>
        <dbReference type="SAM" id="Phobius"/>
    </source>
</evidence>
<gene>
    <name evidence="3" type="ORF">NE857_20835</name>
</gene>
<feature type="transmembrane region" description="Helical" evidence="2">
    <location>
        <begin position="122"/>
        <end position="140"/>
    </location>
</feature>
<evidence type="ECO:0000313" key="4">
    <source>
        <dbReference type="Proteomes" id="UP001055940"/>
    </source>
</evidence>
<keyword evidence="2" id="KW-1133">Transmembrane helix</keyword>